<evidence type="ECO:0000256" key="4">
    <source>
        <dbReference type="ARBA" id="ARBA00023136"/>
    </source>
</evidence>
<keyword evidence="4 6" id="KW-0472">Membrane</keyword>
<comment type="subcellular location">
    <subcellularLocation>
        <location evidence="1">Endomembrane system</location>
        <topology evidence="1">Multi-pass membrane protein</topology>
    </subcellularLocation>
</comment>
<dbReference type="SMART" id="SM00752">
    <property type="entry name" value="HTTM"/>
    <property type="match status" value="1"/>
</dbReference>
<dbReference type="InterPro" id="IPR052964">
    <property type="entry name" value="Sporulation_signal_mat"/>
</dbReference>
<sequence length="337" mass="35845">MLTRLLCALGRWAQPRLARAPWGSGLGLARTVLAVGTLATLLATSPRVLMSPLSNGVIPPICGGIAKAGVWCVIPAGHGEAARWLSITVLLLTASGWRPRVTGALHWYVAWSLMANATIQDGGDQITAVLTLVLVPVTLTDSRRWHWQRPPEGTAAGTGRVVAYACLILAQIQMAVLYFQASVAKLGVREWADGTAMFYWFRNQTFGAPGWLRPLTDAVTSSAISVSLLTWASIAIEFALAVAILLRPPAKRLLLAAGLLFHDAIAVSMGLISFDVAMSAGLLLYLLPIGHQVAAPRWLPWLRGRLAPLTGRLGRPGPARSAASRSAASRPAAPEPV</sequence>
<dbReference type="EMBL" id="BAABJQ010000002">
    <property type="protein sequence ID" value="GAA5179624.1"/>
    <property type="molecule type" value="Genomic_DNA"/>
</dbReference>
<reference evidence="9" key="1">
    <citation type="journal article" date="2019" name="Int. J. Syst. Evol. Microbiol.">
        <title>The Global Catalogue of Microorganisms (GCM) 10K type strain sequencing project: providing services to taxonomists for standard genome sequencing and annotation.</title>
        <authorList>
            <consortium name="The Broad Institute Genomics Platform"/>
            <consortium name="The Broad Institute Genome Sequencing Center for Infectious Disease"/>
            <person name="Wu L."/>
            <person name="Ma J."/>
        </authorList>
    </citation>
    <scope>NUCLEOTIDE SEQUENCE [LARGE SCALE GENOMIC DNA]</scope>
    <source>
        <strain evidence="9">JCM 18304</strain>
    </source>
</reference>
<dbReference type="PANTHER" id="PTHR39535">
    <property type="entry name" value="SPORULATION-DELAYING PROTEIN SDPB"/>
    <property type="match status" value="1"/>
</dbReference>
<evidence type="ECO:0000313" key="8">
    <source>
        <dbReference type="EMBL" id="GAA5179624.1"/>
    </source>
</evidence>
<keyword evidence="3 6" id="KW-1133">Transmembrane helix</keyword>
<comment type="caution">
    <text evidence="8">The sequence shown here is derived from an EMBL/GenBank/DDBJ whole genome shotgun (WGS) entry which is preliminary data.</text>
</comment>
<gene>
    <name evidence="8" type="ORF">GCM10023322_10150</name>
</gene>
<dbReference type="PANTHER" id="PTHR39535:SF2">
    <property type="entry name" value="HTTM DOMAIN-CONTAINING PROTEIN"/>
    <property type="match status" value="1"/>
</dbReference>
<accession>A0ABP9RLF4</accession>
<feature type="domain" description="HTTM-like" evidence="7">
    <location>
        <begin position="18"/>
        <end position="290"/>
    </location>
</feature>
<dbReference type="Proteomes" id="UP001501570">
    <property type="component" value="Unassembled WGS sequence"/>
</dbReference>
<dbReference type="InterPro" id="IPR023894">
    <property type="entry name" value="Sporulation_SdpB"/>
</dbReference>
<evidence type="ECO:0000313" key="9">
    <source>
        <dbReference type="Proteomes" id="UP001501570"/>
    </source>
</evidence>
<evidence type="ECO:0000256" key="1">
    <source>
        <dbReference type="ARBA" id="ARBA00004127"/>
    </source>
</evidence>
<keyword evidence="9" id="KW-1185">Reference proteome</keyword>
<feature type="transmembrane region" description="Helical" evidence="6">
    <location>
        <begin position="223"/>
        <end position="246"/>
    </location>
</feature>
<evidence type="ECO:0000256" key="3">
    <source>
        <dbReference type="ARBA" id="ARBA00022989"/>
    </source>
</evidence>
<evidence type="ECO:0000259" key="7">
    <source>
        <dbReference type="SMART" id="SM00752"/>
    </source>
</evidence>
<feature type="transmembrane region" description="Helical" evidence="6">
    <location>
        <begin position="20"/>
        <end position="43"/>
    </location>
</feature>
<evidence type="ECO:0000256" key="6">
    <source>
        <dbReference type="SAM" id="Phobius"/>
    </source>
</evidence>
<proteinExistence type="predicted"/>
<dbReference type="NCBIfam" id="TIGR04033">
    <property type="entry name" value="export_SdpB"/>
    <property type="match status" value="1"/>
</dbReference>
<feature type="region of interest" description="Disordered" evidence="5">
    <location>
        <begin position="313"/>
        <end position="337"/>
    </location>
</feature>
<evidence type="ECO:0000256" key="5">
    <source>
        <dbReference type="SAM" id="MobiDB-lite"/>
    </source>
</evidence>
<evidence type="ECO:0000256" key="2">
    <source>
        <dbReference type="ARBA" id="ARBA00022692"/>
    </source>
</evidence>
<feature type="transmembrane region" description="Helical" evidence="6">
    <location>
        <begin position="161"/>
        <end position="181"/>
    </location>
</feature>
<keyword evidence="2 6" id="KW-0812">Transmembrane</keyword>
<organism evidence="8 9">
    <name type="scientific">Rugosimonospora acidiphila</name>
    <dbReference type="NCBI Taxonomy" id="556531"/>
    <lineage>
        <taxon>Bacteria</taxon>
        <taxon>Bacillati</taxon>
        <taxon>Actinomycetota</taxon>
        <taxon>Actinomycetes</taxon>
        <taxon>Micromonosporales</taxon>
        <taxon>Micromonosporaceae</taxon>
        <taxon>Rugosimonospora</taxon>
    </lineage>
</organism>
<dbReference type="InterPro" id="IPR011020">
    <property type="entry name" value="HTTM-like"/>
</dbReference>
<feature type="compositionally biased region" description="Low complexity" evidence="5">
    <location>
        <begin position="315"/>
        <end position="337"/>
    </location>
</feature>
<protein>
    <submittedName>
        <fullName evidence="8">Membrane protein</fullName>
    </submittedName>
</protein>
<name>A0ABP9RLF4_9ACTN</name>
<dbReference type="RefSeq" id="WP_345626522.1">
    <property type="nucleotide sequence ID" value="NZ_BAABJQ010000002.1"/>
</dbReference>